<dbReference type="InterPro" id="IPR012792">
    <property type="entry name" value="3-oxoacid_CoA-transf_A"/>
</dbReference>
<dbReference type="RefSeq" id="XP_007801038.1">
    <property type="nucleotide sequence ID" value="XM_007802847.1"/>
</dbReference>
<proteinExistence type="inferred from homology"/>
<dbReference type="Gene3D" id="1.20.58.80">
    <property type="entry name" value="Phosphotransferase system, lactose/cellobiose-type IIA subunit"/>
    <property type="match status" value="1"/>
</dbReference>
<dbReference type="Pfam" id="PF01144">
    <property type="entry name" value="CoA_trans"/>
    <property type="match status" value="2"/>
</dbReference>
<dbReference type="InterPro" id="IPR004164">
    <property type="entry name" value="CoA_transf_AS"/>
</dbReference>
<dbReference type="GO" id="GO:0008260">
    <property type="term" value="F:succinyl-CoA:3-oxo-acid CoA-transferase activity"/>
    <property type="evidence" value="ECO:0007669"/>
    <property type="project" value="TreeGrafter"/>
</dbReference>
<dbReference type="HOGENOM" id="CLU_268845_0_0_1"/>
<keyword evidence="4" id="KW-0833">Ubl conjugation pathway</keyword>
<dbReference type="OrthoDB" id="1933379at2759"/>
<dbReference type="SUPFAM" id="SSF102712">
    <property type="entry name" value="JAB1/MPN domain"/>
    <property type="match status" value="1"/>
</dbReference>
<dbReference type="InterPro" id="IPR044098">
    <property type="entry name" value="STAMBP/STALP-like_MPN"/>
</dbReference>
<feature type="domain" description="MPN" evidence="6">
    <location>
        <begin position="1008"/>
        <end position="1137"/>
    </location>
</feature>
<evidence type="ECO:0000313" key="8">
    <source>
        <dbReference type="Proteomes" id="UP000019373"/>
    </source>
</evidence>
<gene>
    <name evidence="7" type="ORF">EPUS_03097</name>
</gene>
<evidence type="ECO:0000259" key="6">
    <source>
        <dbReference type="PROSITE" id="PS50249"/>
    </source>
</evidence>
<evidence type="ECO:0000313" key="7">
    <source>
        <dbReference type="EMBL" id="ERF73265.1"/>
    </source>
</evidence>
<dbReference type="PROSITE" id="PS50249">
    <property type="entry name" value="MPN"/>
    <property type="match status" value="1"/>
</dbReference>
<dbReference type="GO" id="GO:0140492">
    <property type="term" value="F:metal-dependent deubiquitinase activity"/>
    <property type="evidence" value="ECO:0007669"/>
    <property type="project" value="InterPro"/>
</dbReference>
<dbReference type="eggNOG" id="KOG3822">
    <property type="taxonomic scope" value="Eukaryota"/>
</dbReference>
<dbReference type="InterPro" id="IPR000555">
    <property type="entry name" value="JAMM/MPN+_dom"/>
</dbReference>
<keyword evidence="3" id="KW-0808">Transferase</keyword>
<dbReference type="FunFam" id="3.40.1080.10:FF:000001">
    <property type="entry name" value="Succinyl-coa:3-ketoacid-coenzyme a transferase subunit b"/>
    <property type="match status" value="1"/>
</dbReference>
<dbReference type="AlphaFoldDB" id="U1HRX0"/>
<dbReference type="eggNOG" id="KOG2880">
    <property type="taxonomic scope" value="Eukaryota"/>
</dbReference>
<accession>U1HRX0</accession>
<dbReference type="PANTHER" id="PTHR13707">
    <property type="entry name" value="KETOACID-COENZYME A TRANSFERASE"/>
    <property type="match status" value="1"/>
</dbReference>
<dbReference type="InterPro" id="IPR015063">
    <property type="entry name" value="USP8_dimer"/>
</dbReference>
<dbReference type="InterPro" id="IPR037518">
    <property type="entry name" value="MPN"/>
</dbReference>
<dbReference type="SUPFAM" id="SSF140856">
    <property type="entry name" value="USP8 N-terminal domain-like"/>
    <property type="match status" value="1"/>
</dbReference>
<dbReference type="PANTHER" id="PTHR13707:SF23">
    <property type="entry name" value="SUCCINYL-COA:3-KETOACID-COENZYME A TRANSFERASE"/>
    <property type="match status" value="1"/>
</dbReference>
<dbReference type="PROSITE" id="PS01274">
    <property type="entry name" value="COA_TRANSF_2"/>
    <property type="match status" value="1"/>
</dbReference>
<reference evidence="8" key="1">
    <citation type="journal article" date="2014" name="BMC Genomics">
        <title>Genome characteristics reveal the impact of lichenization on lichen-forming fungus Endocarpon pusillum Hedwig (Verrucariales, Ascomycota).</title>
        <authorList>
            <person name="Wang Y.-Y."/>
            <person name="Liu B."/>
            <person name="Zhang X.-Y."/>
            <person name="Zhou Q.-M."/>
            <person name="Zhang T."/>
            <person name="Li H."/>
            <person name="Yu Y.-F."/>
            <person name="Zhang X.-L."/>
            <person name="Hao X.-Y."/>
            <person name="Wang M."/>
            <person name="Wang L."/>
            <person name="Wei J.-C."/>
        </authorList>
    </citation>
    <scope>NUCLEOTIDE SEQUENCE [LARGE SCALE GENOMIC DNA]</scope>
    <source>
        <strain evidence="8">Z07020 / HMAS-L-300199</strain>
    </source>
</reference>
<dbReference type="NCBIfam" id="TIGR02428">
    <property type="entry name" value="pcaJ_scoB_fam"/>
    <property type="match status" value="1"/>
</dbReference>
<feature type="region of interest" description="Disordered" evidence="5">
    <location>
        <begin position="1122"/>
        <end position="1157"/>
    </location>
</feature>
<dbReference type="Proteomes" id="UP000019373">
    <property type="component" value="Unassembled WGS sequence"/>
</dbReference>
<comment type="cofactor">
    <cofactor evidence="1">
        <name>Zn(2+)</name>
        <dbReference type="ChEBI" id="CHEBI:29105"/>
    </cofactor>
</comment>
<protein>
    <recommendedName>
        <fullName evidence="6">MPN domain-containing protein</fullName>
    </recommendedName>
</protein>
<evidence type="ECO:0000256" key="3">
    <source>
        <dbReference type="ARBA" id="ARBA00022679"/>
    </source>
</evidence>
<dbReference type="SMART" id="SM00882">
    <property type="entry name" value="CoA_trans"/>
    <property type="match status" value="2"/>
</dbReference>
<evidence type="ECO:0000256" key="1">
    <source>
        <dbReference type="ARBA" id="ARBA00001947"/>
    </source>
</evidence>
<dbReference type="SMART" id="SM00232">
    <property type="entry name" value="JAB_MPN"/>
    <property type="match status" value="1"/>
</dbReference>
<keyword evidence="8" id="KW-1185">Reference proteome</keyword>
<dbReference type="Pfam" id="PF01398">
    <property type="entry name" value="JAB"/>
    <property type="match status" value="1"/>
</dbReference>
<dbReference type="GO" id="GO:0070536">
    <property type="term" value="P:protein K63-linked deubiquitination"/>
    <property type="evidence" value="ECO:0007669"/>
    <property type="project" value="InterPro"/>
</dbReference>
<name>U1HRX0_ENDPU</name>
<feature type="compositionally biased region" description="Basic residues" evidence="5">
    <location>
        <begin position="1138"/>
        <end position="1153"/>
    </location>
</feature>
<organism evidence="7 8">
    <name type="scientific">Endocarpon pusillum (strain Z07020 / HMAS-L-300199)</name>
    <name type="common">Lichen-forming fungus</name>
    <dbReference type="NCBI Taxonomy" id="1263415"/>
    <lineage>
        <taxon>Eukaryota</taxon>
        <taxon>Fungi</taxon>
        <taxon>Dikarya</taxon>
        <taxon>Ascomycota</taxon>
        <taxon>Pezizomycotina</taxon>
        <taxon>Eurotiomycetes</taxon>
        <taxon>Chaetothyriomycetidae</taxon>
        <taxon>Verrucariales</taxon>
        <taxon>Verrucariaceae</taxon>
        <taxon>Endocarpon</taxon>
    </lineage>
</organism>
<dbReference type="SUPFAM" id="SSF100950">
    <property type="entry name" value="NagB/RpiA/CoA transferase-like"/>
    <property type="match status" value="2"/>
</dbReference>
<evidence type="ECO:0000256" key="5">
    <source>
        <dbReference type="SAM" id="MobiDB-lite"/>
    </source>
</evidence>
<dbReference type="InterPro" id="IPR037171">
    <property type="entry name" value="NagB/RpiA_transferase-like"/>
</dbReference>
<dbReference type="Gene3D" id="3.40.140.10">
    <property type="entry name" value="Cytidine Deaminase, domain 2"/>
    <property type="match status" value="1"/>
</dbReference>
<dbReference type="GeneID" id="19238145"/>
<dbReference type="InterPro" id="IPR012791">
    <property type="entry name" value="3-oxoacid_CoA-transf_B"/>
</dbReference>
<feature type="region of interest" description="Disordered" evidence="5">
    <location>
        <begin position="888"/>
        <end position="907"/>
    </location>
</feature>
<dbReference type="NCBIfam" id="TIGR02429">
    <property type="entry name" value="pcaI_scoA_fam"/>
    <property type="match status" value="1"/>
</dbReference>
<dbReference type="Gene3D" id="3.40.1080.10">
    <property type="entry name" value="Glutaconate Coenzyme A-transferase"/>
    <property type="match status" value="2"/>
</dbReference>
<dbReference type="Pfam" id="PF08969">
    <property type="entry name" value="USP8_dimer"/>
    <property type="match status" value="1"/>
</dbReference>
<evidence type="ECO:0000256" key="2">
    <source>
        <dbReference type="ARBA" id="ARBA00010981"/>
    </source>
</evidence>
<dbReference type="MEROPS" id="M67.A14"/>
<feature type="compositionally biased region" description="Low complexity" evidence="5">
    <location>
        <begin position="1122"/>
        <end position="1131"/>
    </location>
</feature>
<sequence>MVLRTQTCQRLARNLSRKPSDVRQEPPSTARNENKWLTLLTSIQAQNFRVRNFSSTLGRNEINKILPTAAEAIRDMKSNATLLAGGFGLCGVPDTLINQVHSTPSITGLTAVSNNAGVEGAGLGLLLASKQIKRMIASYVGENKTLERMYLSGELEMELTPQGTLAERCRAGGAGIPAFYTPAAFGTVVQTGDLPLRHNPDGTVAQYSQPRDVKVFDGKSYVMEESIKGDYAFVKAWKADKLGNCQFRFAAANFNGAMGRNAKMTIVEAENIVEVGEIDPAAVHLPGIYVKRVIQSTAKKNIEKYTFAKEEGADMSALGKGDTASKRERIVKRAAKEFQNGMYANLGIGMPMLAPSFVDPLVEVQLQSENGILGLGPYPKKGEEDADLINAGKETVTLLPGASCFGSDESFGMIRAGRIELTMLGAMQVSARGDLANWMLPGKIKGFGGAMDLVSNPSKTRVVVTMEHTDKKGRPKILKQCEFPLTGRACVSRIITELCVFDVDFTNGLTLIELADGVTVDEVKAKTEAPFNVADDQRSMAFAFGSIDGEAQRLGVGLGEKHSTTILIVDISSPKTFELLRNFDESGSASYSSPTEFNKIGAWMTRSGPNKPHTFLDLFQAPLITTSRILIMTFTTINSDSLGVVADRKRKASERHAQFDLRRPTLGGSSRLAARPHNVEQITKAAQTYEYSGLVPLRYWLRTAATMLKEAEIYEREGDDEQAYLLLFRHAHLVLTNLAVHPDAPASELLKEAKKDVQHNLEKLDKLNPRIKKRYERFQEMLSEREARRLALLEAEQSEVEGDAISFQGALESDNVHHLEGGENRELAVQLARHEMSRRATERKATRQAGISQGEERVARAGRAGRVWEIADNREPDDLSRRLQEVRAQVERPGREVGQPSQRKDTDKTYAYPHIPLNHAMPKPEPVIPFKTVQAPDLPPKSSLRSNISAPPLPEKLSAAITDHSPPYEPSPIVPAKHQNQQQTHPLKATYTFKPSAYLENGNPLRTLFLPPTLRYSFLALARANTERNLETCAFLAGTLLSNALFVSKLIFPRQTATSDTCEMTHESDLFDYIDSFEDLMILGWIHTHPRQTCFMSSRDLHTHAGYQMMLPESVAVVCAPSQRPSRPSASGAIGGFGHHHHPHHHHHHHHHHHDDDGDRAGDWGVFRLTDPPGKGVILACEKPGVFHPHDCANIYTDALRPGHVVEASGLEFEVVDLR</sequence>
<feature type="region of interest" description="Disordered" evidence="5">
    <location>
        <begin position="837"/>
        <end position="858"/>
    </location>
</feature>
<dbReference type="EMBL" id="KE720961">
    <property type="protein sequence ID" value="ERF73265.1"/>
    <property type="molecule type" value="Genomic_DNA"/>
</dbReference>
<evidence type="ECO:0000256" key="4">
    <source>
        <dbReference type="ARBA" id="ARBA00022786"/>
    </source>
</evidence>
<dbReference type="CDD" id="cd08066">
    <property type="entry name" value="MPN_AMSH_like"/>
    <property type="match status" value="1"/>
</dbReference>
<dbReference type="InterPro" id="IPR004165">
    <property type="entry name" value="CoA_trans_fam_I"/>
</dbReference>
<dbReference type="GO" id="GO:0061578">
    <property type="term" value="F:K63-linked deubiquitinase activity"/>
    <property type="evidence" value="ECO:0007669"/>
    <property type="project" value="InterPro"/>
</dbReference>
<comment type="similarity">
    <text evidence="2">Belongs to the peptidase M67C family.</text>
</comment>